<organism evidence="6 7">
    <name type="scientific">Glomus cerebriforme</name>
    <dbReference type="NCBI Taxonomy" id="658196"/>
    <lineage>
        <taxon>Eukaryota</taxon>
        <taxon>Fungi</taxon>
        <taxon>Fungi incertae sedis</taxon>
        <taxon>Mucoromycota</taxon>
        <taxon>Glomeromycotina</taxon>
        <taxon>Glomeromycetes</taxon>
        <taxon>Glomerales</taxon>
        <taxon>Glomeraceae</taxon>
        <taxon>Glomus</taxon>
    </lineage>
</organism>
<dbReference type="AlphaFoldDB" id="A0A397SS15"/>
<evidence type="ECO:0000259" key="5">
    <source>
        <dbReference type="Pfam" id="PF20147"/>
    </source>
</evidence>
<keyword evidence="4" id="KW-0732">Signal</keyword>
<keyword evidence="7" id="KW-1185">Reference proteome</keyword>
<keyword evidence="3" id="KW-0964">Secreted</keyword>
<protein>
    <recommendedName>
        <fullName evidence="5">Crinkler effector protein N-terminal domain-containing protein</fullName>
    </recommendedName>
</protein>
<evidence type="ECO:0000313" key="7">
    <source>
        <dbReference type="Proteomes" id="UP000265703"/>
    </source>
</evidence>
<proteinExistence type="predicted"/>
<name>A0A397SS15_9GLOM</name>
<sequence length="139" mass="16057">MNSRYLFGLILFAFSIISVSADPKIIGLNCLVIPRKLHPSFSNQSVITIEISNDKNVSFLKDRIRDEWANLLGSHLPYEIVLRKIEDTSNNLLSAYNFEGKEEGIEMSPVNPIYHYFPNQPYKKDVHVVLYFDVKHDEL</sequence>
<evidence type="ECO:0000256" key="4">
    <source>
        <dbReference type="SAM" id="SignalP"/>
    </source>
</evidence>
<feature type="signal peptide" evidence="4">
    <location>
        <begin position="1"/>
        <end position="21"/>
    </location>
</feature>
<dbReference type="Proteomes" id="UP000265703">
    <property type="component" value="Unassembled WGS sequence"/>
</dbReference>
<feature type="chain" id="PRO_5017265493" description="Crinkler effector protein N-terminal domain-containing protein" evidence="4">
    <location>
        <begin position="22"/>
        <end position="139"/>
    </location>
</feature>
<evidence type="ECO:0000256" key="3">
    <source>
        <dbReference type="ARBA" id="ARBA00022525"/>
    </source>
</evidence>
<evidence type="ECO:0000256" key="1">
    <source>
        <dbReference type="ARBA" id="ARBA00004340"/>
    </source>
</evidence>
<dbReference type="InterPro" id="IPR045379">
    <property type="entry name" value="Crinkler_N"/>
</dbReference>
<gene>
    <name evidence="6" type="ORF">C1645_739367</name>
</gene>
<accession>A0A397SS15</accession>
<comment type="subcellular location">
    <subcellularLocation>
        <location evidence="1">Host cell</location>
    </subcellularLocation>
    <subcellularLocation>
        <location evidence="2">Secreted</location>
    </subcellularLocation>
</comment>
<evidence type="ECO:0000313" key="6">
    <source>
        <dbReference type="EMBL" id="RIA88502.1"/>
    </source>
</evidence>
<dbReference type="GO" id="GO:0043657">
    <property type="term" value="C:host cell"/>
    <property type="evidence" value="ECO:0007669"/>
    <property type="project" value="UniProtKB-SubCell"/>
</dbReference>
<evidence type="ECO:0000256" key="2">
    <source>
        <dbReference type="ARBA" id="ARBA00004613"/>
    </source>
</evidence>
<dbReference type="GO" id="GO:0005576">
    <property type="term" value="C:extracellular region"/>
    <property type="evidence" value="ECO:0007669"/>
    <property type="project" value="UniProtKB-SubCell"/>
</dbReference>
<feature type="domain" description="Crinkler effector protein N-terminal" evidence="5">
    <location>
        <begin position="28"/>
        <end position="129"/>
    </location>
</feature>
<dbReference type="Pfam" id="PF20147">
    <property type="entry name" value="Crinkler"/>
    <property type="match status" value="1"/>
</dbReference>
<dbReference type="EMBL" id="QKYT01000261">
    <property type="protein sequence ID" value="RIA88502.1"/>
    <property type="molecule type" value="Genomic_DNA"/>
</dbReference>
<reference evidence="6 7" key="1">
    <citation type="submission" date="2018-06" db="EMBL/GenBank/DDBJ databases">
        <title>Comparative genomics reveals the genomic features of Rhizophagus irregularis, R. cerebriforme, R. diaphanum and Gigaspora rosea, and their symbiotic lifestyle signature.</title>
        <authorList>
            <person name="Morin E."/>
            <person name="San Clemente H."/>
            <person name="Chen E.C.H."/>
            <person name="De La Providencia I."/>
            <person name="Hainaut M."/>
            <person name="Kuo A."/>
            <person name="Kohler A."/>
            <person name="Murat C."/>
            <person name="Tang N."/>
            <person name="Roy S."/>
            <person name="Loubradou J."/>
            <person name="Henrissat B."/>
            <person name="Grigoriev I.V."/>
            <person name="Corradi N."/>
            <person name="Roux C."/>
            <person name="Martin F.M."/>
        </authorList>
    </citation>
    <scope>NUCLEOTIDE SEQUENCE [LARGE SCALE GENOMIC DNA]</scope>
    <source>
        <strain evidence="6 7">DAOM 227022</strain>
    </source>
</reference>
<comment type="caution">
    <text evidence="6">The sequence shown here is derived from an EMBL/GenBank/DDBJ whole genome shotgun (WGS) entry which is preliminary data.</text>
</comment>